<keyword evidence="1" id="KW-1133">Transmembrane helix</keyword>
<dbReference type="PANTHER" id="PTHR34220:SF7">
    <property type="entry name" value="SENSOR HISTIDINE KINASE YPDA"/>
    <property type="match status" value="1"/>
</dbReference>
<comment type="caution">
    <text evidence="3">The sequence shown here is derived from an EMBL/GenBank/DDBJ whole genome shotgun (WGS) entry which is preliminary data.</text>
</comment>
<keyword evidence="3" id="KW-0418">Kinase</keyword>
<feature type="transmembrane region" description="Helical" evidence="1">
    <location>
        <begin position="81"/>
        <end position="106"/>
    </location>
</feature>
<feature type="domain" description="Signal transduction histidine kinase internal region" evidence="2">
    <location>
        <begin position="158"/>
        <end position="237"/>
    </location>
</feature>
<dbReference type="AlphaFoldDB" id="A0AAP2DFT2"/>
<evidence type="ECO:0000313" key="3">
    <source>
        <dbReference type="EMBL" id="MBT1695611.1"/>
    </source>
</evidence>
<dbReference type="Proteomes" id="UP001319200">
    <property type="component" value="Unassembled WGS sequence"/>
</dbReference>
<dbReference type="Gene3D" id="3.30.565.10">
    <property type="entry name" value="Histidine kinase-like ATPase, C-terminal domain"/>
    <property type="match status" value="1"/>
</dbReference>
<evidence type="ECO:0000256" key="1">
    <source>
        <dbReference type="SAM" id="Phobius"/>
    </source>
</evidence>
<keyword evidence="1" id="KW-0472">Membrane</keyword>
<dbReference type="InterPro" id="IPR010559">
    <property type="entry name" value="Sig_transdc_His_kin_internal"/>
</dbReference>
<dbReference type="RefSeq" id="WP_254160111.1">
    <property type="nucleotide sequence ID" value="NZ_JAHESF010000002.1"/>
</dbReference>
<organism evidence="3 4">
    <name type="scientific">Chryseosolibacter histidini</name>
    <dbReference type="NCBI Taxonomy" id="2782349"/>
    <lineage>
        <taxon>Bacteria</taxon>
        <taxon>Pseudomonadati</taxon>
        <taxon>Bacteroidota</taxon>
        <taxon>Cytophagia</taxon>
        <taxon>Cytophagales</taxon>
        <taxon>Chryseotaleaceae</taxon>
        <taxon>Chryseosolibacter</taxon>
    </lineage>
</organism>
<reference evidence="3 4" key="1">
    <citation type="submission" date="2021-05" db="EMBL/GenBank/DDBJ databases">
        <title>A Polyphasic approach of four new species of the genus Ohtaekwangia: Ohtaekwangia histidinii sp. nov., Ohtaekwangia cretensis sp. nov., Ohtaekwangia indiensis sp. nov., Ohtaekwangia reichenbachii sp. nov. from diverse environment.</title>
        <authorList>
            <person name="Octaviana S."/>
        </authorList>
    </citation>
    <scope>NUCLEOTIDE SEQUENCE [LARGE SCALE GENOMIC DNA]</scope>
    <source>
        <strain evidence="3 4">PWU4</strain>
    </source>
</reference>
<keyword evidence="1" id="KW-0812">Transmembrane</keyword>
<feature type="transmembrane region" description="Helical" evidence="1">
    <location>
        <begin position="46"/>
        <end position="69"/>
    </location>
</feature>
<keyword evidence="4" id="KW-1185">Reference proteome</keyword>
<dbReference type="PANTHER" id="PTHR34220">
    <property type="entry name" value="SENSOR HISTIDINE KINASE YPDA"/>
    <property type="match status" value="1"/>
</dbReference>
<name>A0AAP2DFT2_9BACT</name>
<dbReference type="Pfam" id="PF06580">
    <property type="entry name" value="His_kinase"/>
    <property type="match status" value="1"/>
</dbReference>
<dbReference type="EMBL" id="JAHESF010000002">
    <property type="protein sequence ID" value="MBT1695611.1"/>
    <property type="molecule type" value="Genomic_DNA"/>
</dbReference>
<evidence type="ECO:0000313" key="4">
    <source>
        <dbReference type="Proteomes" id="UP001319200"/>
    </source>
</evidence>
<dbReference type="GO" id="GO:0000155">
    <property type="term" value="F:phosphorelay sensor kinase activity"/>
    <property type="evidence" value="ECO:0007669"/>
    <property type="project" value="InterPro"/>
</dbReference>
<accession>A0AAP2DFT2</accession>
<dbReference type="InterPro" id="IPR036890">
    <property type="entry name" value="HATPase_C_sf"/>
</dbReference>
<evidence type="ECO:0000259" key="2">
    <source>
        <dbReference type="Pfam" id="PF06580"/>
    </source>
</evidence>
<dbReference type="GO" id="GO:0016020">
    <property type="term" value="C:membrane"/>
    <property type="evidence" value="ECO:0007669"/>
    <property type="project" value="InterPro"/>
</dbReference>
<protein>
    <submittedName>
        <fullName evidence="3">Histidine kinase</fullName>
    </submittedName>
</protein>
<feature type="transmembrane region" description="Helical" evidence="1">
    <location>
        <begin position="21"/>
        <end position="40"/>
    </location>
</feature>
<keyword evidence="3" id="KW-0808">Transferase</keyword>
<gene>
    <name evidence="3" type="ORF">KK083_01905</name>
</gene>
<feature type="transmembrane region" description="Helical" evidence="1">
    <location>
        <begin position="118"/>
        <end position="142"/>
    </location>
</feature>
<proteinExistence type="predicted"/>
<sequence length="363" mass="41793">MRFPGNNDLSILLPRNRVLRHVIFWILVYLLDVVVFGLGYENFEAFFKMALLEMPSQLFFAYFMMYWVMPRYMRDKNALKAIGLSVIAFILSGILGNFLFIAFSAYSTNAGLWDYRAIMLRAMYCFLKACLFILVKLGLLWYDNEKRVAAMENSKLESELKMLKDQVNPHFMFNTLNNLYGLVTKNPAHAQESILRLSGILQFMLHESNRATIPLQLELKCIHDYIALEKLRYTERLSVSINVQEGIEELAITPLVIFPFVENSFKHGASETIKDAWVNIDLSVYKSDLVFKIANGKGPRPVSTSAHGIGLTNVKRRLELVYGPDHSLEIVDDAESFLVILKIALVRMERKQSEQYEGKVSYR</sequence>
<dbReference type="InterPro" id="IPR050640">
    <property type="entry name" value="Bact_2-comp_sensor_kinase"/>
</dbReference>